<keyword evidence="1" id="KW-0812">Transmembrane</keyword>
<gene>
    <name evidence="2" type="ORF">SAMN05660324_0860</name>
</gene>
<evidence type="ECO:0000313" key="2">
    <source>
        <dbReference type="EMBL" id="SDF67866.1"/>
    </source>
</evidence>
<accession>A0A1G7N1T1</accession>
<evidence type="ECO:0000256" key="1">
    <source>
        <dbReference type="SAM" id="Phobius"/>
    </source>
</evidence>
<keyword evidence="1" id="KW-0472">Membrane</keyword>
<keyword evidence="1" id="KW-1133">Transmembrane helix</keyword>
<proteinExistence type="predicted"/>
<protein>
    <recommendedName>
        <fullName evidence="4">DUF3040 domain-containing protein</fullName>
    </recommendedName>
</protein>
<sequence>MPLSPSEMSALREIERELSQAGPRPVRWRRASTWIGLWLAGAVALVVGGLVLGTAAAVVLGVAWAVGAGAAHWASRHLVVVASDDLVEAP</sequence>
<name>A0A1G7N1T1_9ACTN</name>
<evidence type="ECO:0000313" key="3">
    <source>
        <dbReference type="Proteomes" id="UP000198863"/>
    </source>
</evidence>
<keyword evidence="3" id="KW-1185">Reference proteome</keyword>
<feature type="transmembrane region" description="Helical" evidence="1">
    <location>
        <begin position="35"/>
        <end position="66"/>
    </location>
</feature>
<reference evidence="3" key="1">
    <citation type="submission" date="2016-10" db="EMBL/GenBank/DDBJ databases">
        <authorList>
            <person name="Varghese N."/>
            <person name="Submissions S."/>
        </authorList>
    </citation>
    <scope>NUCLEOTIDE SEQUENCE [LARGE SCALE GENOMIC DNA]</scope>
    <source>
        <strain evidence="3">DSM 44526</strain>
    </source>
</reference>
<dbReference type="Proteomes" id="UP000198863">
    <property type="component" value="Unassembled WGS sequence"/>
</dbReference>
<dbReference type="AlphaFoldDB" id="A0A1G7N1T1"/>
<evidence type="ECO:0008006" key="4">
    <source>
        <dbReference type="Google" id="ProtNLM"/>
    </source>
</evidence>
<dbReference type="EMBL" id="FNCF01000001">
    <property type="protein sequence ID" value="SDF67866.1"/>
    <property type="molecule type" value="Genomic_DNA"/>
</dbReference>
<organism evidence="2 3">
    <name type="scientific">Klenkia brasiliensis</name>
    <dbReference type="NCBI Taxonomy" id="333142"/>
    <lineage>
        <taxon>Bacteria</taxon>
        <taxon>Bacillati</taxon>
        <taxon>Actinomycetota</taxon>
        <taxon>Actinomycetes</taxon>
        <taxon>Geodermatophilales</taxon>
        <taxon>Geodermatophilaceae</taxon>
        <taxon>Klenkia</taxon>
    </lineage>
</organism>